<keyword evidence="5" id="KW-0732">Signal</keyword>
<evidence type="ECO:0000313" key="8">
    <source>
        <dbReference type="EMBL" id="OTP68325.1"/>
    </source>
</evidence>
<dbReference type="Proteomes" id="UP000195221">
    <property type="component" value="Unassembled WGS sequence"/>
</dbReference>
<dbReference type="AlphaFoldDB" id="A0A242MAL7"/>
<evidence type="ECO:0000256" key="5">
    <source>
        <dbReference type="SAM" id="SignalP"/>
    </source>
</evidence>
<dbReference type="Gene3D" id="3.10.20.310">
    <property type="entry name" value="membrane protein fhac"/>
    <property type="match status" value="1"/>
</dbReference>
<accession>A0A242MAL7</accession>
<organism evidence="8 9">
    <name type="scientific">Caballeronia sordidicola</name>
    <name type="common">Burkholderia sordidicola</name>
    <dbReference type="NCBI Taxonomy" id="196367"/>
    <lineage>
        <taxon>Bacteria</taxon>
        <taxon>Pseudomonadati</taxon>
        <taxon>Pseudomonadota</taxon>
        <taxon>Betaproteobacteria</taxon>
        <taxon>Burkholderiales</taxon>
        <taxon>Burkholderiaceae</taxon>
        <taxon>Caballeronia</taxon>
    </lineage>
</organism>
<proteinExistence type="predicted"/>
<dbReference type="EMBL" id="NBTZ01000132">
    <property type="protein sequence ID" value="OTP68325.1"/>
    <property type="molecule type" value="Genomic_DNA"/>
</dbReference>
<dbReference type="InterPro" id="IPR051544">
    <property type="entry name" value="TPS_OM_transporter"/>
</dbReference>
<dbReference type="PANTHER" id="PTHR34597:SF3">
    <property type="entry name" value="OUTER MEMBRANE TRANSPORTER CDIB"/>
    <property type="match status" value="1"/>
</dbReference>
<protein>
    <submittedName>
        <fullName evidence="8">Channel-forming transporter/cytolysins activator of TpsB family</fullName>
    </submittedName>
</protein>
<dbReference type="GO" id="GO:0098046">
    <property type="term" value="C:type V protein secretion system complex"/>
    <property type="evidence" value="ECO:0007669"/>
    <property type="project" value="TreeGrafter"/>
</dbReference>
<feature type="chain" id="PRO_5012263951" evidence="5">
    <location>
        <begin position="39"/>
        <end position="609"/>
    </location>
</feature>
<dbReference type="GO" id="GO:0008320">
    <property type="term" value="F:protein transmembrane transporter activity"/>
    <property type="evidence" value="ECO:0007669"/>
    <property type="project" value="TreeGrafter"/>
</dbReference>
<feature type="region of interest" description="Disordered" evidence="4">
    <location>
        <begin position="50"/>
        <end position="74"/>
    </location>
</feature>
<evidence type="ECO:0000256" key="2">
    <source>
        <dbReference type="ARBA" id="ARBA00022692"/>
    </source>
</evidence>
<keyword evidence="1" id="KW-0472">Membrane</keyword>
<keyword evidence="3" id="KW-0998">Cell outer membrane</keyword>
<dbReference type="PANTHER" id="PTHR34597">
    <property type="entry name" value="SLR1661 PROTEIN"/>
    <property type="match status" value="1"/>
</dbReference>
<feature type="compositionally biased region" description="Basic and acidic residues" evidence="4">
    <location>
        <begin position="51"/>
        <end position="68"/>
    </location>
</feature>
<evidence type="ECO:0000256" key="4">
    <source>
        <dbReference type="SAM" id="MobiDB-lite"/>
    </source>
</evidence>
<evidence type="ECO:0000313" key="9">
    <source>
        <dbReference type="Proteomes" id="UP000195221"/>
    </source>
</evidence>
<sequence>MPGIIPTIESMIPVRATRRTLFALAAGLAFLSATGYSAAQVAQINAPGIDAQRRQDEQRQQTEERASERPSVQTEAPVLPVIDLASLPQETPCFAVRELHLLHNPFGWLDALLQPVIGACIGKQAVRIIGEAASNALIARGFITSRVLIPEQNLASGVLNMEVIAGRVSAVRVATAEDYEQSPAAPSTKGAAEQPGAAASKVGREIGWSRMVLPTYPGAIYNQRDVDQALESIRRLSGQAVTAFDIQPGHTLGESVLLIKPAADPLVSKRWHATIGADNYGIDSTGRFNLNGTFTFDSPLHLYDQLTLSGSTNADFTDHQKASRSGSVNWNVPMGYASFFVNASTSRYLQTVAGYMEPQQYRGDSAEVNAGMGYVPYRSASARTSAQVKFYHRFNHAYLDAQPIDYQARDLIGLETTLAHQQYFGPAVVSGGIAWRQTLLGMTKLPGTVIGEPDWNGKTKILSGNAQATIPFTVANQTLRYSGQFNWQHAYTPLIPNDDLTIGSPYTVRGFDGQTTLAAESGWVWRNELGLSFAGQMPFVAFDAGRVSGPNVQYLLGQTLMGAALGVRGHVPASLYAAIDFEVTLGWPVVKPRGFPGGPALMFQASTLF</sequence>
<feature type="domain" description="Haemolysin activator HlyB C-terminal" evidence="6">
    <location>
        <begin position="268"/>
        <end position="569"/>
    </location>
</feature>
<dbReference type="Pfam" id="PF03865">
    <property type="entry name" value="ShlB"/>
    <property type="match status" value="1"/>
</dbReference>
<feature type="signal peptide" evidence="5">
    <location>
        <begin position="1"/>
        <end position="38"/>
    </location>
</feature>
<evidence type="ECO:0000256" key="3">
    <source>
        <dbReference type="ARBA" id="ARBA00023237"/>
    </source>
</evidence>
<dbReference type="InterPro" id="IPR027282">
    <property type="entry name" value="TPS"/>
</dbReference>
<keyword evidence="1" id="KW-1134">Transmembrane beta strand</keyword>
<feature type="domain" description="Polypeptide-transport-associated ShlB-type" evidence="7">
    <location>
        <begin position="107"/>
        <end position="166"/>
    </location>
</feature>
<evidence type="ECO:0000259" key="7">
    <source>
        <dbReference type="Pfam" id="PF08479"/>
    </source>
</evidence>
<dbReference type="InterPro" id="IPR013686">
    <property type="entry name" value="Polypept-transport_assoc_ShlB"/>
</dbReference>
<dbReference type="RefSeq" id="WP_143325682.1">
    <property type="nucleotide sequence ID" value="NZ_NBTZ01000132.1"/>
</dbReference>
<dbReference type="Gene3D" id="2.40.160.50">
    <property type="entry name" value="membrane protein fhac: a member of the omp85/tpsb transporter family"/>
    <property type="match status" value="1"/>
</dbReference>
<evidence type="ECO:0000259" key="6">
    <source>
        <dbReference type="Pfam" id="PF03865"/>
    </source>
</evidence>
<dbReference type="Pfam" id="PF08479">
    <property type="entry name" value="POTRA_2"/>
    <property type="match status" value="1"/>
</dbReference>
<dbReference type="InterPro" id="IPR005565">
    <property type="entry name" value="Hemolysn_activator_HlyB_C"/>
</dbReference>
<reference evidence="8 9" key="1">
    <citation type="submission" date="2017-03" db="EMBL/GenBank/DDBJ databases">
        <title>Genome analysis of strain PAMC 26577.</title>
        <authorList>
            <person name="Oh H.-M."/>
            <person name="Yang J.-A."/>
        </authorList>
    </citation>
    <scope>NUCLEOTIDE SEQUENCE [LARGE SCALE GENOMIC DNA]</scope>
    <source>
        <strain evidence="8 9">PAMC 26577</strain>
    </source>
</reference>
<name>A0A242MAL7_CABSO</name>
<dbReference type="GO" id="GO:0046819">
    <property type="term" value="P:protein secretion by the type V secretion system"/>
    <property type="evidence" value="ECO:0007669"/>
    <property type="project" value="TreeGrafter"/>
</dbReference>
<evidence type="ECO:0000256" key="1">
    <source>
        <dbReference type="ARBA" id="ARBA00022452"/>
    </source>
</evidence>
<comment type="caution">
    <text evidence="8">The sequence shown here is derived from an EMBL/GenBank/DDBJ whole genome shotgun (WGS) entry which is preliminary data.</text>
</comment>
<keyword evidence="2" id="KW-0812">Transmembrane</keyword>
<dbReference type="PIRSF" id="PIRSF029745">
    <property type="entry name" value="FhaC"/>
    <property type="match status" value="1"/>
</dbReference>
<gene>
    <name evidence="8" type="ORF">PAMC26577_33465</name>
</gene>